<dbReference type="InterPro" id="IPR040663">
    <property type="entry name" value="DNA_pol_D_N"/>
</dbReference>
<proteinExistence type="inferred from homology"/>
<organism evidence="13 14">
    <name type="scientific">Arxiozyma heterogenica</name>
    <dbReference type="NCBI Taxonomy" id="278026"/>
    <lineage>
        <taxon>Eukaryota</taxon>
        <taxon>Fungi</taxon>
        <taxon>Dikarya</taxon>
        <taxon>Ascomycota</taxon>
        <taxon>Saccharomycotina</taxon>
        <taxon>Saccharomycetes</taxon>
        <taxon>Saccharomycetales</taxon>
        <taxon>Saccharomycetaceae</taxon>
        <taxon>Arxiozyma</taxon>
    </lineage>
</organism>
<dbReference type="InterPro" id="IPR007185">
    <property type="entry name" value="DNA_pol_a/d/e_bsu"/>
</dbReference>
<dbReference type="Pfam" id="PF04042">
    <property type="entry name" value="DNA_pol_E_B"/>
    <property type="match status" value="1"/>
</dbReference>
<sequence length="513" mass="58244">MDSLLQKFNENRKKDPEVTSRVQIDVDFEEKNPFELKWNERDYDSQFFNIYKHRLTVLRGRVESECERKWNNGFQLNGKSVVKKDNVLDVQAGEPCWCIGTIYCEMRYKPNVLEEVINDTYGAPDLVKSYVDPDGSDQIMLEDESGRLLLVGDFIKSTPFITGAVVGLLGMEADPGTFQVLDICYPKGLNQSPMPFPIIKDNINNKYNNIGTEEIILNNTNEKVAIISGLNISSTSPSNLLKVRLLQEYLNGSLQGNIEAMSKISRLIICGNSIEYNNGFDADQGNIVYCLDQFSQFLGNILQTISVDVLPGKNDPSDKSLPQQPLHKALFNDKLKSYFNKENRPILNLVTNPYKFKINGWDILTISGQNIDDIMKYIIPYSKMDDNTNDGDGSDNTENVSESNDNMDIDAGEGDTMEHRLDLMECTMKWQNIVPTCPDTLWCYPYKNKDPFILNEWPHLYVVGNQPDFARRNIKTSNGNQISMLAIPEFSKTGKVVILDLVTLQTEIVQIDL</sequence>
<dbReference type="Gene3D" id="3.60.21.50">
    <property type="match status" value="1"/>
</dbReference>
<evidence type="ECO:0000256" key="1">
    <source>
        <dbReference type="ARBA" id="ARBA00004123"/>
    </source>
</evidence>
<reference evidence="14" key="1">
    <citation type="submission" date="2023-07" db="EMBL/GenBank/DDBJ databases">
        <title>A draft genome of Kazachstania heterogenica Y-27499.</title>
        <authorList>
            <person name="Donic C."/>
            <person name="Kralova J.S."/>
            <person name="Fidel L."/>
            <person name="Ben-Dor S."/>
            <person name="Jung S."/>
        </authorList>
    </citation>
    <scope>NUCLEOTIDE SEQUENCE [LARGE SCALE GENOMIC DNA]</scope>
    <source>
        <strain evidence="14">Y27499</strain>
    </source>
</reference>
<dbReference type="Proteomes" id="UP001306508">
    <property type="component" value="Unassembled WGS sequence"/>
</dbReference>
<evidence type="ECO:0000256" key="7">
    <source>
        <dbReference type="ARBA" id="ARBA00022932"/>
    </source>
</evidence>
<keyword evidence="7" id="KW-0239">DNA-directed DNA polymerase</keyword>
<feature type="domain" description="DNA polymerase alpha/delta/epsilon subunit B" evidence="11">
    <location>
        <begin position="224"/>
        <end position="470"/>
    </location>
</feature>
<accession>A0AAN7ZX69</accession>
<comment type="caution">
    <text evidence="13">The sequence shown here is derived from an EMBL/GenBank/DDBJ whole genome shotgun (WGS) entry which is preliminary data.</text>
</comment>
<dbReference type="GO" id="GO:0006273">
    <property type="term" value="P:lagging strand elongation"/>
    <property type="evidence" value="ECO:0007669"/>
    <property type="project" value="UniProtKB-ARBA"/>
</dbReference>
<dbReference type="GO" id="GO:0003677">
    <property type="term" value="F:DNA binding"/>
    <property type="evidence" value="ECO:0007669"/>
    <property type="project" value="InterPro"/>
</dbReference>
<evidence type="ECO:0000256" key="10">
    <source>
        <dbReference type="SAM" id="MobiDB-lite"/>
    </source>
</evidence>
<gene>
    <name evidence="13" type="ORF">RI543_004012</name>
</gene>
<dbReference type="GO" id="GO:0003887">
    <property type="term" value="F:DNA-directed DNA polymerase activity"/>
    <property type="evidence" value="ECO:0007669"/>
    <property type="project" value="UniProtKB-KW"/>
</dbReference>
<keyword evidence="5" id="KW-0548">Nucleotidyltransferase</keyword>
<feature type="region of interest" description="Disordered" evidence="10">
    <location>
        <begin position="387"/>
        <end position="413"/>
    </location>
</feature>
<dbReference type="AlphaFoldDB" id="A0AAN7ZX69"/>
<dbReference type="GO" id="GO:0006281">
    <property type="term" value="P:DNA repair"/>
    <property type="evidence" value="ECO:0007669"/>
    <property type="project" value="UniProtKB-ARBA"/>
</dbReference>
<comment type="similarity">
    <text evidence="2">Belongs to the DNA polymerase delta/II small subunit family.</text>
</comment>
<keyword evidence="4" id="KW-0808">Transferase</keyword>
<evidence type="ECO:0000256" key="3">
    <source>
        <dbReference type="ARBA" id="ARBA00012417"/>
    </source>
</evidence>
<dbReference type="EC" id="2.7.7.7" evidence="3"/>
<dbReference type="FunFam" id="2.40.50.430:FF:000002">
    <property type="entry name" value="DNA polymerase delta subunit"/>
    <property type="match status" value="1"/>
</dbReference>
<evidence type="ECO:0000256" key="8">
    <source>
        <dbReference type="ARBA" id="ARBA00023242"/>
    </source>
</evidence>
<dbReference type="GO" id="GO:0043625">
    <property type="term" value="C:delta DNA polymerase complex"/>
    <property type="evidence" value="ECO:0007669"/>
    <property type="project" value="TreeGrafter"/>
</dbReference>
<dbReference type="InterPro" id="IPR024826">
    <property type="entry name" value="DNA_pol_delta/II_ssu"/>
</dbReference>
<evidence type="ECO:0000256" key="9">
    <source>
        <dbReference type="ARBA" id="ARBA00049244"/>
    </source>
</evidence>
<feature type="domain" description="DNA polymerase delta subunit OB-fold" evidence="12">
    <location>
        <begin position="46"/>
        <end position="183"/>
    </location>
</feature>
<name>A0AAN7ZX69_9SACH</name>
<evidence type="ECO:0000256" key="5">
    <source>
        <dbReference type="ARBA" id="ARBA00022695"/>
    </source>
</evidence>
<dbReference type="EMBL" id="JAWIZZ010000053">
    <property type="protein sequence ID" value="KAK5778351.1"/>
    <property type="molecule type" value="Genomic_DNA"/>
</dbReference>
<keyword evidence="8" id="KW-0539">Nucleus</keyword>
<dbReference type="PANTHER" id="PTHR10416">
    <property type="entry name" value="DNA POLYMERASE DELTA SUBUNIT 2"/>
    <property type="match status" value="1"/>
</dbReference>
<dbReference type="Pfam" id="PF18018">
    <property type="entry name" value="DNA_pol_D_N"/>
    <property type="match status" value="1"/>
</dbReference>
<dbReference type="PANTHER" id="PTHR10416:SF0">
    <property type="entry name" value="DNA POLYMERASE DELTA SUBUNIT 2"/>
    <property type="match status" value="1"/>
</dbReference>
<evidence type="ECO:0000256" key="2">
    <source>
        <dbReference type="ARBA" id="ARBA00006035"/>
    </source>
</evidence>
<dbReference type="Gene3D" id="2.40.50.430">
    <property type="match status" value="1"/>
</dbReference>
<evidence type="ECO:0000256" key="6">
    <source>
        <dbReference type="ARBA" id="ARBA00022705"/>
    </source>
</evidence>
<evidence type="ECO:0000259" key="12">
    <source>
        <dbReference type="Pfam" id="PF18018"/>
    </source>
</evidence>
<keyword evidence="6" id="KW-0235">DNA replication</keyword>
<evidence type="ECO:0000259" key="11">
    <source>
        <dbReference type="Pfam" id="PF04042"/>
    </source>
</evidence>
<evidence type="ECO:0000313" key="13">
    <source>
        <dbReference type="EMBL" id="KAK5778351.1"/>
    </source>
</evidence>
<keyword evidence="14" id="KW-1185">Reference proteome</keyword>
<evidence type="ECO:0000256" key="4">
    <source>
        <dbReference type="ARBA" id="ARBA00022679"/>
    </source>
</evidence>
<comment type="catalytic activity">
    <reaction evidence="9">
        <text>DNA(n) + a 2'-deoxyribonucleoside 5'-triphosphate = DNA(n+1) + diphosphate</text>
        <dbReference type="Rhea" id="RHEA:22508"/>
        <dbReference type="Rhea" id="RHEA-COMP:17339"/>
        <dbReference type="Rhea" id="RHEA-COMP:17340"/>
        <dbReference type="ChEBI" id="CHEBI:33019"/>
        <dbReference type="ChEBI" id="CHEBI:61560"/>
        <dbReference type="ChEBI" id="CHEBI:173112"/>
        <dbReference type="EC" id="2.7.7.7"/>
    </reaction>
</comment>
<evidence type="ECO:0000313" key="14">
    <source>
        <dbReference type="Proteomes" id="UP001306508"/>
    </source>
</evidence>
<comment type="subcellular location">
    <subcellularLocation>
        <location evidence="1">Nucleus</location>
    </subcellularLocation>
</comment>
<protein>
    <recommendedName>
        <fullName evidence="3">DNA-directed DNA polymerase</fullName>
        <ecNumber evidence="3">2.7.7.7</ecNumber>
    </recommendedName>
</protein>